<feature type="transmembrane region" description="Helical" evidence="2">
    <location>
        <begin position="879"/>
        <end position="905"/>
    </location>
</feature>
<gene>
    <name evidence="4" type="ORF">SCF082_LOCUS50252</name>
</gene>
<name>A0ABP0S6Q6_9DINO</name>
<evidence type="ECO:0000313" key="5">
    <source>
        <dbReference type="Proteomes" id="UP001642464"/>
    </source>
</evidence>
<proteinExistence type="predicted"/>
<feature type="transmembrane region" description="Helical" evidence="2">
    <location>
        <begin position="960"/>
        <end position="980"/>
    </location>
</feature>
<dbReference type="SUPFAM" id="SSF53850">
    <property type="entry name" value="Periplasmic binding protein-like II"/>
    <property type="match status" value="1"/>
</dbReference>
<dbReference type="Gene3D" id="3.40.190.100">
    <property type="entry name" value="Glycine betaine-binding periplasmic protein, domain 2"/>
    <property type="match status" value="1"/>
</dbReference>
<evidence type="ECO:0000313" key="4">
    <source>
        <dbReference type="EMBL" id="CAK9108019.1"/>
    </source>
</evidence>
<keyword evidence="2" id="KW-1133">Transmembrane helix</keyword>
<organism evidence="4 5">
    <name type="scientific">Durusdinium trenchii</name>
    <dbReference type="NCBI Taxonomy" id="1381693"/>
    <lineage>
        <taxon>Eukaryota</taxon>
        <taxon>Sar</taxon>
        <taxon>Alveolata</taxon>
        <taxon>Dinophyceae</taxon>
        <taxon>Suessiales</taxon>
        <taxon>Symbiodiniaceae</taxon>
        <taxon>Durusdinium</taxon>
    </lineage>
</organism>
<keyword evidence="2" id="KW-0812">Transmembrane</keyword>
<reference evidence="4 5" key="1">
    <citation type="submission" date="2024-02" db="EMBL/GenBank/DDBJ databases">
        <authorList>
            <person name="Chen Y."/>
            <person name="Shah S."/>
            <person name="Dougan E. K."/>
            <person name="Thang M."/>
            <person name="Chan C."/>
        </authorList>
    </citation>
    <scope>NUCLEOTIDE SEQUENCE [LARGE SCALE GENOMIC DNA]</scope>
</reference>
<dbReference type="Pfam" id="PF07699">
    <property type="entry name" value="Ephrin_rec_like"/>
    <property type="match status" value="1"/>
</dbReference>
<dbReference type="InterPro" id="IPR011641">
    <property type="entry name" value="Tyr-kin_ephrin_A/B_rcpt-like"/>
</dbReference>
<evidence type="ECO:0000256" key="1">
    <source>
        <dbReference type="SAM" id="MobiDB-lite"/>
    </source>
</evidence>
<dbReference type="EMBL" id="CAXAMM010043017">
    <property type="protein sequence ID" value="CAK9108019.1"/>
    <property type="molecule type" value="Genomic_DNA"/>
</dbReference>
<sequence length="1175" mass="126153">MSCSICCSSFLKNSPLQSSLENCNCPEEHEAGTAVTSAVTVSSVRSAHLVARHVRKASESWLFIAQLALASGTLTSTCLPDAVAVDQRRNLTNIAGESFPVGVAVFTWASAGLTSAMIEILTEEVLGYNTRVEPTPLSSSVQGMYATLGCATWYNADDRGCDNRKVRIHMVMDSWWTTFPNVIAALTEKYQGEMPISGGGMGYKGGAGMYVPRNVLDTGAAEGAAMEYYKSYNASWHQPWKYFDNVTVLNTSAEFMPCAATTMSHNSTAYNYWRVTGDDAGVVITGNTYSSYCPDGYTWVAPSCRSNPLTCIMFITGGDGWDVSQGLQRSAVFNIPLMIGVANSWANYLALPPKYKALIYWWTPDNSFLELDPQPFVLPPQDKFAYSQGDVTTASEDVDIAKVISFDLDFMAPNLVKLLGQSLISMDEVNDMMRTWKANSSASRHEVACDWLKNNEKRWRSWIPDPTVCNRGSGLYSEATGHFTATRAAADSCRACSPGMYSTPLQDNVGNTYVCQPCSAGIQQLSAGAVECDACPSGTFKAAQSVDECAPCLSGYYQDELGALACKKCPEGTTTLLLGTKSGLGCGCDEGSVDVSGDLSTPALCQPCLEGLTCPTMSTLENLKAGSSPLGPTTVPQVEAGYYTTAADPLVTFKCVNTLDCPGGTPGTCGGALEGVPCGDCPQGTFYAGEAACEQCSAGAIIAWIVSLGLVLLGLIWAYHFLNSPVTAKASTLFSTTCAIGTMINLLQNLGIIGTMSVPWPVNLAGFFSFMEVFTFDIDGLAFACISGAQPVWRYVFTVCFFPVGILWLAFCGAVSRCIPRLQSWDPVKVRSTIGQFLQVGFSTMSSTALVPLVCYSHPSGQRSNFKNPNIICGSESHTVMVIFGSLLLVFGVCGFLALCAWLAYMCPTFSSTGRYGMVQSSRFLLGRFRLDVWWYGVPLLLRGPLLAMSAVIFPDSAAIQILCCQIILIFYICLQVYSWPWKAPILNIVDFVTCLSLAILVVLTGLYVPEVTGDTLRAVQVCSMILLGIIFGVVGLMILLAIVALFHRAAIGSQQELWIMTAGRTPQPSSIAGDLHTMITVLNDMTVEELKDKLGTLGIYDLKHLLLGMSVLSSEVVSTKDASCRPTTVSSSRVSSKAFTAKVVKVPSTPAAAGHAMPAEEPAQDVDVNKSALV</sequence>
<keyword evidence="5" id="KW-1185">Reference proteome</keyword>
<dbReference type="Gene3D" id="2.10.50.10">
    <property type="entry name" value="Tumor Necrosis Factor Receptor, subunit A, domain 2"/>
    <property type="match status" value="2"/>
</dbReference>
<dbReference type="SUPFAM" id="SSF57184">
    <property type="entry name" value="Growth factor receptor domain"/>
    <property type="match status" value="1"/>
</dbReference>
<accession>A0ABP0S6Q6</accession>
<feature type="transmembrane region" description="Helical" evidence="2">
    <location>
        <begin position="701"/>
        <end position="722"/>
    </location>
</feature>
<dbReference type="Gene3D" id="3.40.190.10">
    <property type="entry name" value="Periplasmic binding protein-like II"/>
    <property type="match status" value="1"/>
</dbReference>
<feature type="transmembrane region" description="Helical" evidence="2">
    <location>
        <begin position="836"/>
        <end position="858"/>
    </location>
</feature>
<feature type="transmembrane region" description="Helical" evidence="2">
    <location>
        <begin position="933"/>
        <end position="953"/>
    </location>
</feature>
<protein>
    <submittedName>
        <fullName evidence="4">Ephrin_rec_like domain-containing protein</fullName>
    </submittedName>
</protein>
<dbReference type="SMART" id="SM01411">
    <property type="entry name" value="Ephrin_rec_like"/>
    <property type="match status" value="2"/>
</dbReference>
<keyword evidence="2" id="KW-0472">Membrane</keyword>
<feature type="transmembrane region" description="Helical" evidence="2">
    <location>
        <begin position="986"/>
        <end position="1010"/>
    </location>
</feature>
<evidence type="ECO:0000259" key="3">
    <source>
        <dbReference type="Pfam" id="PF07699"/>
    </source>
</evidence>
<dbReference type="InterPro" id="IPR009030">
    <property type="entry name" value="Growth_fac_rcpt_cys_sf"/>
</dbReference>
<feature type="transmembrane region" description="Helical" evidence="2">
    <location>
        <begin position="793"/>
        <end position="816"/>
    </location>
</feature>
<feature type="region of interest" description="Disordered" evidence="1">
    <location>
        <begin position="1152"/>
        <end position="1175"/>
    </location>
</feature>
<dbReference type="Proteomes" id="UP001642464">
    <property type="component" value="Unassembled WGS sequence"/>
</dbReference>
<dbReference type="CDD" id="cd00185">
    <property type="entry name" value="TNFRSF"/>
    <property type="match status" value="1"/>
</dbReference>
<dbReference type="PANTHER" id="PTHR46967">
    <property type="entry name" value="INSULIN-LIKE GROWTH FACTOR BINDING PROTEIN,N-TERMINAL"/>
    <property type="match status" value="1"/>
</dbReference>
<dbReference type="PANTHER" id="PTHR46967:SF1">
    <property type="entry name" value="KERATIN-ASSOCIATED PROTEIN 16-1-LIKE"/>
    <property type="match status" value="1"/>
</dbReference>
<feature type="transmembrane region" description="Helical" evidence="2">
    <location>
        <begin position="1022"/>
        <end position="1047"/>
    </location>
</feature>
<evidence type="ECO:0000256" key="2">
    <source>
        <dbReference type="SAM" id="Phobius"/>
    </source>
</evidence>
<comment type="caution">
    <text evidence="4">The sequence shown here is derived from an EMBL/GenBank/DDBJ whole genome shotgun (WGS) entry which is preliminary data.</text>
</comment>
<feature type="domain" description="Tyrosine-protein kinase ephrin type A/B receptor-like" evidence="3">
    <location>
        <begin position="542"/>
        <end position="582"/>
    </location>
</feature>